<dbReference type="CDD" id="cd12914">
    <property type="entry name" value="PDC1_DGC_like"/>
    <property type="match status" value="1"/>
</dbReference>
<proteinExistence type="predicted"/>
<evidence type="ECO:0008006" key="4">
    <source>
        <dbReference type="Google" id="ProtNLM"/>
    </source>
</evidence>
<comment type="caution">
    <text evidence="2">The sequence shown here is derived from an EMBL/GenBank/DDBJ whole genome shotgun (WGS) entry which is preliminary data.</text>
</comment>
<keyword evidence="1" id="KW-1133">Transmembrane helix</keyword>
<accession>A0A8J7IPM0</accession>
<name>A0A8J7IPM0_9BACT</name>
<dbReference type="AlphaFoldDB" id="A0A8J7IPM0"/>
<organism evidence="2 3">
    <name type="scientific">Geomesophilobacter sediminis</name>
    <dbReference type="NCBI Taxonomy" id="2798584"/>
    <lineage>
        <taxon>Bacteria</taxon>
        <taxon>Pseudomonadati</taxon>
        <taxon>Thermodesulfobacteriota</taxon>
        <taxon>Desulfuromonadia</taxon>
        <taxon>Geobacterales</taxon>
        <taxon>Geobacteraceae</taxon>
        <taxon>Geomesophilobacter</taxon>
    </lineage>
</organism>
<keyword evidence="1" id="KW-0472">Membrane</keyword>
<keyword evidence="3" id="KW-1185">Reference proteome</keyword>
<dbReference type="Proteomes" id="UP000636888">
    <property type="component" value="Unassembled WGS sequence"/>
</dbReference>
<dbReference type="EMBL" id="JAEMHM010000009">
    <property type="protein sequence ID" value="MBJ6725553.1"/>
    <property type="molecule type" value="Genomic_DNA"/>
</dbReference>
<evidence type="ECO:0000313" key="2">
    <source>
        <dbReference type="EMBL" id="MBJ6725553.1"/>
    </source>
</evidence>
<keyword evidence="1" id="KW-0812">Transmembrane</keyword>
<dbReference type="Gene3D" id="3.30.450.20">
    <property type="entry name" value="PAS domain"/>
    <property type="match status" value="2"/>
</dbReference>
<dbReference type="RefSeq" id="WP_199384443.1">
    <property type="nucleotide sequence ID" value="NZ_JAEMHM010000009.1"/>
</dbReference>
<feature type="transmembrane region" description="Helical" evidence="1">
    <location>
        <begin position="293"/>
        <end position="311"/>
    </location>
</feature>
<feature type="transmembrane region" description="Helical" evidence="1">
    <location>
        <begin position="6"/>
        <end position="30"/>
    </location>
</feature>
<reference evidence="2" key="1">
    <citation type="submission" date="2020-12" db="EMBL/GenBank/DDBJ databases">
        <title>Geomonas sp. Red875, isolated from river sediment.</title>
        <authorList>
            <person name="Xu Z."/>
            <person name="Zhang Z."/>
            <person name="Masuda Y."/>
            <person name="Itoh H."/>
            <person name="Senoo K."/>
        </authorList>
    </citation>
    <scope>NUCLEOTIDE SEQUENCE</scope>
    <source>
        <strain evidence="2">Red875</strain>
    </source>
</reference>
<dbReference type="CDD" id="cd12915">
    <property type="entry name" value="PDC2_DGC_like"/>
    <property type="match status" value="1"/>
</dbReference>
<evidence type="ECO:0000313" key="3">
    <source>
        <dbReference type="Proteomes" id="UP000636888"/>
    </source>
</evidence>
<evidence type="ECO:0000256" key="1">
    <source>
        <dbReference type="SAM" id="Phobius"/>
    </source>
</evidence>
<protein>
    <recommendedName>
        <fullName evidence="4">Double Cache domain-containing protein</fullName>
    </recommendedName>
</protein>
<gene>
    <name evidence="2" type="ORF">JFN93_12605</name>
</gene>
<sequence>MPVKPFVKNLVVGVVLLNFLFAGGMCYALWRSYQAYERRAAISTENLAQVLDESISRSIAKADLALQGVVDEAERELAAGGIQPESLNAFIVRQHARLPELVALRATDSGGKAIYGKQNMAVKTTTSLAHRDYFKRLKEHRAAELVISKPVVGGISGKWMVVLARRINDRAGGFAGLAYGGLEIDFLVRSFARINTGDDGVITLMDGDFDLVARYPDARSVGASIGSKTGSPQLHRLIGAGRVSGTYRGRSILDQVQRVLSFRKLAVSQPFYIVVGRAEQAFLTPWREEAKTFACLIALFVVVSTWAAWAMRREWLRTEQEVHKRQKAQKLLVAKNHSLKQTIARTRRLEGIISICMNCKKIHNKEDAWEQLETYLTMNTDAQFSHGFCPDCGKEYQKRMMEELKELKEQGGEG</sequence>